<dbReference type="Gene3D" id="1.20.1250.20">
    <property type="entry name" value="MFS general substrate transporter like domains"/>
    <property type="match status" value="1"/>
</dbReference>
<dbReference type="AlphaFoldDB" id="A0A2M8QFZ5"/>
<dbReference type="InterPro" id="IPR011701">
    <property type="entry name" value="MFS"/>
</dbReference>
<feature type="transmembrane region" description="Helical" evidence="1">
    <location>
        <begin position="328"/>
        <end position="352"/>
    </location>
</feature>
<feature type="transmembrane region" description="Helical" evidence="1">
    <location>
        <begin position="275"/>
        <end position="297"/>
    </location>
</feature>
<organism evidence="2 3">
    <name type="scientific">Candidatus Thermofonsia Clade 3 bacterium</name>
    <dbReference type="NCBI Taxonomy" id="2364212"/>
    <lineage>
        <taxon>Bacteria</taxon>
        <taxon>Bacillati</taxon>
        <taxon>Chloroflexota</taxon>
        <taxon>Candidatus Thermofontia</taxon>
        <taxon>Candidatus Thermofonsia Clade 3</taxon>
    </lineage>
</organism>
<comment type="caution">
    <text evidence="2">The sequence shown here is derived from an EMBL/GenBank/DDBJ whole genome shotgun (WGS) entry which is preliminary data.</text>
</comment>
<accession>A0A2M8QFZ5</accession>
<feature type="transmembrane region" description="Helical" evidence="1">
    <location>
        <begin position="21"/>
        <end position="42"/>
    </location>
</feature>
<name>A0A2M8QFZ5_9CHLR</name>
<evidence type="ECO:0000313" key="2">
    <source>
        <dbReference type="EMBL" id="PJF48733.1"/>
    </source>
</evidence>
<feature type="transmembrane region" description="Helical" evidence="1">
    <location>
        <begin position="171"/>
        <end position="189"/>
    </location>
</feature>
<keyword evidence="1" id="KW-0812">Transmembrane</keyword>
<feature type="transmembrane region" description="Helical" evidence="1">
    <location>
        <begin position="83"/>
        <end position="101"/>
    </location>
</feature>
<evidence type="ECO:0000256" key="1">
    <source>
        <dbReference type="SAM" id="Phobius"/>
    </source>
</evidence>
<reference evidence="2 3" key="1">
    <citation type="submission" date="2017-11" db="EMBL/GenBank/DDBJ databases">
        <title>Evolution of Phototrophy in the Chloroflexi Phylum Driven by Horizontal Gene Transfer.</title>
        <authorList>
            <person name="Ward L.M."/>
            <person name="Hemp J."/>
            <person name="Shih P.M."/>
            <person name="Mcglynn S.E."/>
            <person name="Fischer W."/>
        </authorList>
    </citation>
    <scope>NUCLEOTIDE SEQUENCE [LARGE SCALE GENOMIC DNA]</scope>
    <source>
        <strain evidence="2">JP3_7</strain>
    </source>
</reference>
<keyword evidence="1" id="KW-0472">Membrane</keyword>
<dbReference type="EMBL" id="PGTN01000007">
    <property type="protein sequence ID" value="PJF48733.1"/>
    <property type="molecule type" value="Genomic_DNA"/>
</dbReference>
<evidence type="ECO:0000313" key="3">
    <source>
        <dbReference type="Proteomes" id="UP000230790"/>
    </source>
</evidence>
<gene>
    <name evidence="2" type="ORF">CUN48_01940</name>
</gene>
<dbReference type="Proteomes" id="UP000230790">
    <property type="component" value="Unassembled WGS sequence"/>
</dbReference>
<dbReference type="GO" id="GO:0022857">
    <property type="term" value="F:transmembrane transporter activity"/>
    <property type="evidence" value="ECO:0007669"/>
    <property type="project" value="InterPro"/>
</dbReference>
<dbReference type="SUPFAM" id="SSF103473">
    <property type="entry name" value="MFS general substrate transporter"/>
    <property type="match status" value="1"/>
</dbReference>
<evidence type="ECO:0008006" key="4">
    <source>
        <dbReference type="Google" id="ProtNLM"/>
    </source>
</evidence>
<feature type="transmembrane region" description="Helical" evidence="1">
    <location>
        <begin position="141"/>
        <end position="159"/>
    </location>
</feature>
<keyword evidence="1" id="KW-1133">Transmembrane helix</keyword>
<feature type="transmembrane region" description="Helical" evidence="1">
    <location>
        <begin position="54"/>
        <end position="71"/>
    </location>
</feature>
<feature type="transmembrane region" description="Helical" evidence="1">
    <location>
        <begin position="304"/>
        <end position="322"/>
    </location>
</feature>
<sequence>MAALTASALTRAQLTYRYDRLRALPQGVIETASTTFLLLIAVKAFDAGPTPKSLIAAAGNIGLLLSLWLVPWVERSGQPIMRVAAWIMAGGALAMLCAAALPTLAVLVIATVVAIGGANAIIPLLTATYQDNYAPRERGRYVARAFVIRVAAAAAFAELAGRLLTTDLARFRWLLAAFAIAFAAAAYCLSRIPSRALHSTPAQPRSNTSARFDIVSRGAFFGAFDSLKILRTDRTLRWTLASWMLMGFANLMMWPLRVEFLAHPKYGLALNPQQIALYTILIPSVARLTLMPLWGQLFDRMNFFLLRITLNVGFALGIVSFFTGGGAFGLAAGAVIFGASNAGGEIAWSLWVTKFAPADRVAEYMSIHTFFTGMRGIAAPILAFQLTQTLDIGAIALMCAALILLASLILVPEMKGRAR</sequence>
<feature type="transmembrane region" description="Helical" evidence="1">
    <location>
        <begin position="364"/>
        <end position="386"/>
    </location>
</feature>
<feature type="transmembrane region" description="Helical" evidence="1">
    <location>
        <begin position="236"/>
        <end position="255"/>
    </location>
</feature>
<dbReference type="InterPro" id="IPR036259">
    <property type="entry name" value="MFS_trans_sf"/>
</dbReference>
<feature type="transmembrane region" description="Helical" evidence="1">
    <location>
        <begin position="392"/>
        <end position="411"/>
    </location>
</feature>
<dbReference type="Pfam" id="PF07690">
    <property type="entry name" value="MFS_1"/>
    <property type="match status" value="1"/>
</dbReference>
<feature type="transmembrane region" description="Helical" evidence="1">
    <location>
        <begin position="107"/>
        <end position="129"/>
    </location>
</feature>
<proteinExistence type="predicted"/>
<protein>
    <recommendedName>
        <fullName evidence="4">MFS transporter</fullName>
    </recommendedName>
</protein>